<dbReference type="InterPro" id="IPR036236">
    <property type="entry name" value="Znf_C2H2_sf"/>
</dbReference>
<keyword evidence="1" id="KW-0479">Metal-binding</keyword>
<protein>
    <recommendedName>
        <fullName evidence="9">C2H2-type domain-containing protein</fullName>
    </recommendedName>
</protein>
<dbReference type="InterPro" id="IPR050527">
    <property type="entry name" value="Snail/Krueppel_Znf"/>
</dbReference>
<name>A0ABP1RX92_9HEXA</name>
<evidence type="ECO:0000256" key="1">
    <source>
        <dbReference type="ARBA" id="ARBA00022723"/>
    </source>
</evidence>
<feature type="domain" description="C2H2-type" evidence="9">
    <location>
        <begin position="411"/>
        <end position="439"/>
    </location>
</feature>
<comment type="similarity">
    <text evidence="6">Belongs to the snail C2H2-type zinc-finger protein family.</text>
</comment>
<evidence type="ECO:0000256" key="7">
    <source>
        <dbReference type="PROSITE-ProRule" id="PRU00042"/>
    </source>
</evidence>
<feature type="domain" description="C2H2-type" evidence="9">
    <location>
        <begin position="440"/>
        <end position="468"/>
    </location>
</feature>
<evidence type="ECO:0000256" key="4">
    <source>
        <dbReference type="ARBA" id="ARBA00022833"/>
    </source>
</evidence>
<evidence type="ECO:0000256" key="2">
    <source>
        <dbReference type="ARBA" id="ARBA00022737"/>
    </source>
</evidence>
<dbReference type="SUPFAM" id="SSF57667">
    <property type="entry name" value="beta-beta-alpha zinc fingers"/>
    <property type="match status" value="3"/>
</dbReference>
<dbReference type="PANTHER" id="PTHR24388">
    <property type="entry name" value="ZINC FINGER PROTEIN"/>
    <property type="match status" value="1"/>
</dbReference>
<evidence type="ECO:0000259" key="9">
    <source>
        <dbReference type="PROSITE" id="PS50157"/>
    </source>
</evidence>
<organism evidence="10 11">
    <name type="scientific">Orchesella dallaii</name>
    <dbReference type="NCBI Taxonomy" id="48710"/>
    <lineage>
        <taxon>Eukaryota</taxon>
        <taxon>Metazoa</taxon>
        <taxon>Ecdysozoa</taxon>
        <taxon>Arthropoda</taxon>
        <taxon>Hexapoda</taxon>
        <taxon>Collembola</taxon>
        <taxon>Entomobryomorpha</taxon>
        <taxon>Entomobryoidea</taxon>
        <taxon>Orchesellidae</taxon>
        <taxon>Orchesellinae</taxon>
        <taxon>Orchesella</taxon>
    </lineage>
</organism>
<feature type="region of interest" description="Disordered" evidence="8">
    <location>
        <begin position="570"/>
        <end position="595"/>
    </location>
</feature>
<dbReference type="PANTHER" id="PTHR24388:SF104">
    <property type="entry name" value="AT-RICH BINDING PROTEIN-RELATED"/>
    <property type="match status" value="1"/>
</dbReference>
<feature type="domain" description="C2H2-type" evidence="9">
    <location>
        <begin position="660"/>
        <end position="689"/>
    </location>
</feature>
<keyword evidence="3 7" id="KW-0863">Zinc-finger</keyword>
<comment type="caution">
    <text evidence="10">The sequence shown here is derived from an EMBL/GenBank/DDBJ whole genome shotgun (WGS) entry which is preliminary data.</text>
</comment>
<dbReference type="InterPro" id="IPR013087">
    <property type="entry name" value="Znf_C2H2_type"/>
</dbReference>
<proteinExistence type="inferred from homology"/>
<evidence type="ECO:0000256" key="6">
    <source>
        <dbReference type="ARBA" id="ARBA00037948"/>
    </source>
</evidence>
<dbReference type="PROSITE" id="PS00028">
    <property type="entry name" value="ZINC_FINGER_C2H2_1"/>
    <property type="match status" value="12"/>
</dbReference>
<keyword evidence="4" id="KW-0862">Zinc</keyword>
<evidence type="ECO:0000313" key="11">
    <source>
        <dbReference type="Proteomes" id="UP001642540"/>
    </source>
</evidence>
<reference evidence="10 11" key="1">
    <citation type="submission" date="2024-08" db="EMBL/GenBank/DDBJ databases">
        <authorList>
            <person name="Cucini C."/>
            <person name="Frati F."/>
        </authorList>
    </citation>
    <scope>NUCLEOTIDE SEQUENCE [LARGE SCALE GENOMIC DNA]</scope>
</reference>
<dbReference type="EMBL" id="CAXLJM020000119">
    <property type="protein sequence ID" value="CAL8137822.1"/>
    <property type="molecule type" value="Genomic_DNA"/>
</dbReference>
<feature type="region of interest" description="Disordered" evidence="8">
    <location>
        <begin position="746"/>
        <end position="770"/>
    </location>
</feature>
<sequence length="919" mass="104951">MESEGKNSLCIFCFKKASSFLEASNNGNGNSKCSIGFLQLLQRYLKVVPGGNKEINKNWKDLVSCDNCFELGDEFCNLFFQWEALRLELEWNVRRLFDRMKCAGGASSRLEAFQDQFSAENESENEVYNGIHVLRMDILEGCQKKLDSSFPKLILTDILEDLNEDDEEFVATGENTVSVLDPSDLLAGMMSHLAVLLLALPRQSELGQIFNNQKENKFSSQKLDKQVQTCLNLHFQLETDIVPQHETEKPEVKLPEVLETDPVLNCDEVPDKNTDFHRNSPEVRLIDLQMDIDSSSNPDVYEEQHLPQENTSFLDISFENEMINEAEALKASEAVTTPPEEPEARSSFAECDICHSTFNPGVLLTLHLRSEHGINAPFKCPQCNFKCQPKYAFRQHMRQIHKTVTGIPGPSQCSICQEKFSSSYTLNAHMRMLHHKKNPVQCKTCSKFFENKTKLYTHTYHVHNQRRDEKILKKIGKPRLNPSTSTTSFAVREVLRCHLCQSRYLTREGLATHAKSVHKRILAYECVWCGTKLKTVEGFRSHMRFLHGKLFKRTTDLMNANNVNYGFVQEAAAPTPKKTPPEEPEEKQDESDSQPETIALAPSVAFGENVAIATNEISQKSSPSASGASPKFDFPTQRRYLHSTKPVTRQTNKNPWGKIYKCDFPMCNQSYRNKLVFDTHRQKHEGEKPFTCWAKGCNLEFMKNVELAWHYKKIHLEHNFQCSVCSSIFSEEDRFLKHVENHNNSELPVVPLENPETEKQNEEERNSSPNPTWKCSICQASFNLATDLAEHIKLKHKEEHLKLQQIQPVLKFSCTPCGKEFGASEEFVYHMFSVHGKVLQALGHDKDVYEPEWKYVCPEFRCGLKCPTLEELAKHLKTHTEGNSQKKGGTLASFEEIQVVQPETGSESIDLDCSPNEEL</sequence>
<dbReference type="PROSITE" id="PS50157">
    <property type="entry name" value="ZINC_FINGER_C2H2_2"/>
    <property type="match status" value="7"/>
</dbReference>
<gene>
    <name evidence="10" type="ORF">ODALV1_LOCUS27099</name>
</gene>
<feature type="compositionally biased region" description="Basic and acidic residues" evidence="8">
    <location>
        <begin position="756"/>
        <end position="766"/>
    </location>
</feature>
<dbReference type="Proteomes" id="UP001642540">
    <property type="component" value="Unassembled WGS sequence"/>
</dbReference>
<keyword evidence="5" id="KW-0539">Nucleus</keyword>
<feature type="domain" description="C2H2-type" evidence="9">
    <location>
        <begin position="812"/>
        <end position="835"/>
    </location>
</feature>
<dbReference type="Pfam" id="PF00096">
    <property type="entry name" value="zf-C2H2"/>
    <property type="match status" value="1"/>
</dbReference>
<feature type="domain" description="C2H2-type" evidence="9">
    <location>
        <begin position="855"/>
        <end position="884"/>
    </location>
</feature>
<keyword evidence="11" id="KW-1185">Reference proteome</keyword>
<feature type="compositionally biased region" description="Acidic residues" evidence="8">
    <location>
        <begin position="582"/>
        <end position="593"/>
    </location>
</feature>
<dbReference type="Gene3D" id="3.30.160.60">
    <property type="entry name" value="Classic Zinc Finger"/>
    <property type="match status" value="6"/>
</dbReference>
<evidence type="ECO:0000256" key="5">
    <source>
        <dbReference type="ARBA" id="ARBA00023242"/>
    </source>
</evidence>
<dbReference type="SMART" id="SM00355">
    <property type="entry name" value="ZnF_C2H2"/>
    <property type="match status" value="12"/>
</dbReference>
<feature type="domain" description="C2H2-type" evidence="9">
    <location>
        <begin position="720"/>
        <end position="747"/>
    </location>
</feature>
<evidence type="ECO:0000256" key="3">
    <source>
        <dbReference type="ARBA" id="ARBA00022771"/>
    </source>
</evidence>
<keyword evidence="2" id="KW-0677">Repeat</keyword>
<feature type="domain" description="C2H2-type" evidence="9">
    <location>
        <begin position="773"/>
        <end position="801"/>
    </location>
</feature>
<evidence type="ECO:0000313" key="10">
    <source>
        <dbReference type="EMBL" id="CAL8137822.1"/>
    </source>
</evidence>
<accession>A0ABP1RX92</accession>
<evidence type="ECO:0000256" key="8">
    <source>
        <dbReference type="SAM" id="MobiDB-lite"/>
    </source>
</evidence>